<dbReference type="AlphaFoldDB" id="A0AAU3GX24"/>
<dbReference type="Pfam" id="PF00550">
    <property type="entry name" value="PP-binding"/>
    <property type="match status" value="1"/>
</dbReference>
<dbReference type="EMBL" id="CP109535">
    <property type="protein sequence ID" value="WTY97802.1"/>
    <property type="molecule type" value="Genomic_DNA"/>
</dbReference>
<organism evidence="2">
    <name type="scientific">Streptomyces sp. NBC_01401</name>
    <dbReference type="NCBI Taxonomy" id="2903854"/>
    <lineage>
        <taxon>Bacteria</taxon>
        <taxon>Bacillati</taxon>
        <taxon>Actinomycetota</taxon>
        <taxon>Actinomycetes</taxon>
        <taxon>Kitasatosporales</taxon>
        <taxon>Streptomycetaceae</taxon>
        <taxon>Streptomyces</taxon>
    </lineage>
</organism>
<feature type="domain" description="Carrier" evidence="1">
    <location>
        <begin position="2"/>
        <end position="83"/>
    </location>
</feature>
<evidence type="ECO:0000313" key="2">
    <source>
        <dbReference type="EMBL" id="WTY97802.1"/>
    </source>
</evidence>
<protein>
    <submittedName>
        <fullName evidence="2">Phosphopantetheine-binding protein</fullName>
    </submittedName>
</protein>
<dbReference type="Gene3D" id="1.10.1200.10">
    <property type="entry name" value="ACP-like"/>
    <property type="match status" value="1"/>
</dbReference>
<accession>A0AAU3GX24</accession>
<dbReference type="InterPro" id="IPR009081">
    <property type="entry name" value="PP-bd_ACP"/>
</dbReference>
<dbReference type="SUPFAM" id="SSF47336">
    <property type="entry name" value="ACP-like"/>
    <property type="match status" value="1"/>
</dbReference>
<sequence>MTTEEFTLDALRATLLEGAGTDEDVDLNGDILDSSFEDLGYESLAKLETVGRIERECGIYLDEEAVAAANTPRLLIRLVNEHLSAVQTA</sequence>
<dbReference type="InterPro" id="IPR036736">
    <property type="entry name" value="ACP-like_sf"/>
</dbReference>
<name>A0AAU3GX24_9ACTN</name>
<evidence type="ECO:0000259" key="1">
    <source>
        <dbReference type="PROSITE" id="PS50075"/>
    </source>
</evidence>
<reference evidence="2" key="1">
    <citation type="submission" date="2022-10" db="EMBL/GenBank/DDBJ databases">
        <title>The complete genomes of actinobacterial strains from the NBC collection.</title>
        <authorList>
            <person name="Joergensen T.S."/>
            <person name="Alvarez Arevalo M."/>
            <person name="Sterndorff E.B."/>
            <person name="Faurdal D."/>
            <person name="Vuksanovic O."/>
            <person name="Mourched A.-S."/>
            <person name="Charusanti P."/>
            <person name="Shaw S."/>
            <person name="Blin K."/>
            <person name="Weber T."/>
        </authorList>
    </citation>
    <scope>NUCLEOTIDE SEQUENCE</scope>
    <source>
        <strain evidence="2">NBC_01401</strain>
    </source>
</reference>
<proteinExistence type="predicted"/>
<gene>
    <name evidence="2" type="ORF">OG626_24410</name>
</gene>
<dbReference type="PROSITE" id="PS50075">
    <property type="entry name" value="CARRIER"/>
    <property type="match status" value="1"/>
</dbReference>